<dbReference type="FunFam" id="1.10.10.10:FF:000001">
    <property type="entry name" value="LysR family transcriptional regulator"/>
    <property type="match status" value="1"/>
</dbReference>
<dbReference type="GO" id="GO:0003677">
    <property type="term" value="F:DNA binding"/>
    <property type="evidence" value="ECO:0007669"/>
    <property type="project" value="UniProtKB-KW"/>
</dbReference>
<dbReference type="InterPro" id="IPR000847">
    <property type="entry name" value="LysR_HTH_N"/>
</dbReference>
<evidence type="ECO:0000313" key="6">
    <source>
        <dbReference type="EMBL" id="KMY32462.1"/>
    </source>
</evidence>
<name>A0A0K9FDZ1_9BACI</name>
<feature type="domain" description="HTH lysR-type" evidence="5">
    <location>
        <begin position="1"/>
        <end position="58"/>
    </location>
</feature>
<gene>
    <name evidence="6" type="ORF">ACZ11_10060</name>
</gene>
<dbReference type="Gene3D" id="1.10.10.10">
    <property type="entry name" value="Winged helix-like DNA-binding domain superfamily/Winged helix DNA-binding domain"/>
    <property type="match status" value="1"/>
</dbReference>
<dbReference type="GeneID" id="96598593"/>
<dbReference type="InterPro" id="IPR005119">
    <property type="entry name" value="LysR_subst-bd"/>
</dbReference>
<evidence type="ECO:0000313" key="7">
    <source>
        <dbReference type="Proteomes" id="UP000037326"/>
    </source>
</evidence>
<dbReference type="RefSeq" id="WP_049665740.1">
    <property type="nucleotide sequence ID" value="NZ_LFXJ01000005.1"/>
</dbReference>
<keyword evidence="3" id="KW-0238">DNA-binding</keyword>
<dbReference type="OrthoDB" id="9803735at2"/>
<dbReference type="Gene3D" id="3.40.190.290">
    <property type="match status" value="1"/>
</dbReference>
<dbReference type="PANTHER" id="PTHR30419">
    <property type="entry name" value="HTH-TYPE TRANSCRIPTIONAL REGULATOR YBHD"/>
    <property type="match status" value="1"/>
</dbReference>
<dbReference type="GO" id="GO:0003700">
    <property type="term" value="F:DNA-binding transcription factor activity"/>
    <property type="evidence" value="ECO:0007669"/>
    <property type="project" value="InterPro"/>
</dbReference>
<dbReference type="CDD" id="cd05466">
    <property type="entry name" value="PBP2_LTTR_substrate"/>
    <property type="match status" value="1"/>
</dbReference>
<dbReference type="InterPro" id="IPR050950">
    <property type="entry name" value="HTH-type_LysR_regulators"/>
</dbReference>
<proteinExistence type="inferred from homology"/>
<dbReference type="PROSITE" id="PS50931">
    <property type="entry name" value="HTH_LYSR"/>
    <property type="match status" value="1"/>
</dbReference>
<evidence type="ECO:0000256" key="2">
    <source>
        <dbReference type="ARBA" id="ARBA00023015"/>
    </source>
</evidence>
<evidence type="ECO:0000256" key="3">
    <source>
        <dbReference type="ARBA" id="ARBA00023125"/>
    </source>
</evidence>
<dbReference type="GO" id="GO:0005829">
    <property type="term" value="C:cytosol"/>
    <property type="evidence" value="ECO:0007669"/>
    <property type="project" value="TreeGrafter"/>
</dbReference>
<dbReference type="InterPro" id="IPR036390">
    <property type="entry name" value="WH_DNA-bd_sf"/>
</dbReference>
<evidence type="ECO:0000256" key="1">
    <source>
        <dbReference type="ARBA" id="ARBA00009437"/>
    </source>
</evidence>
<dbReference type="Pfam" id="PF03466">
    <property type="entry name" value="LysR_substrate"/>
    <property type="match status" value="1"/>
</dbReference>
<evidence type="ECO:0000256" key="4">
    <source>
        <dbReference type="ARBA" id="ARBA00023163"/>
    </source>
</evidence>
<dbReference type="AlphaFoldDB" id="A0A0K9FDZ1"/>
<dbReference type="EMBL" id="LFXJ01000005">
    <property type="protein sequence ID" value="KMY32462.1"/>
    <property type="molecule type" value="Genomic_DNA"/>
</dbReference>
<keyword evidence="4" id="KW-0804">Transcription</keyword>
<reference evidence="7" key="1">
    <citation type="submission" date="2015-07" db="EMBL/GenBank/DDBJ databases">
        <authorList>
            <consortium name="Consortium for Microbial Forensics and Genomics (microFORGE)"/>
            <person name="Knight B.M."/>
            <person name="Roberts D.P."/>
            <person name="Lin D."/>
            <person name="Hari K."/>
            <person name="Fletcher J."/>
            <person name="Melcher U."/>
            <person name="Blagden T."/>
            <person name="Winegar R.A."/>
        </authorList>
    </citation>
    <scope>NUCLEOTIDE SEQUENCE [LARGE SCALE GENOMIC DNA]</scope>
    <source>
        <strain evidence="7">DSM 23493</strain>
    </source>
</reference>
<organism evidence="6 7">
    <name type="scientific">Lysinibacillus xylanilyticus</name>
    <dbReference type="NCBI Taxonomy" id="582475"/>
    <lineage>
        <taxon>Bacteria</taxon>
        <taxon>Bacillati</taxon>
        <taxon>Bacillota</taxon>
        <taxon>Bacilli</taxon>
        <taxon>Bacillales</taxon>
        <taxon>Bacillaceae</taxon>
        <taxon>Lysinibacillus</taxon>
    </lineage>
</organism>
<sequence>MDLRQLNYFITIVEEKQITKAAKRLHMAQPPLSNQLKVMETELNCKLLDRNGRALELTEPGKILYEKGKALLANFEDTISEIKEIGEGLKGVLSIGADQTCLSYLPEKIKLMHERYPNLCFKIIEGDSFFLKKSLINKEIDLAILQQPIENDNFFSIGLDLEEFVLATPVQWKLPNPIQIEDLKDLPFLSFYRHRSCSTFRIIIDEFKRHGFEPNIICECIDIAMVISLINEGLGVTILPKTSLDKCSNQGIQIISFKNCNIQSNATIVWSKDRYLAKHAMNFLELFTEETHLLTMGTICQSQ</sequence>
<comment type="caution">
    <text evidence="6">The sequence shown here is derived from an EMBL/GenBank/DDBJ whole genome shotgun (WGS) entry which is preliminary data.</text>
</comment>
<dbReference type="Pfam" id="PF00126">
    <property type="entry name" value="HTH_1"/>
    <property type="match status" value="1"/>
</dbReference>
<evidence type="ECO:0000259" key="5">
    <source>
        <dbReference type="PROSITE" id="PS50931"/>
    </source>
</evidence>
<dbReference type="SUPFAM" id="SSF53850">
    <property type="entry name" value="Periplasmic binding protein-like II"/>
    <property type="match status" value="1"/>
</dbReference>
<dbReference type="Proteomes" id="UP000037326">
    <property type="component" value="Unassembled WGS sequence"/>
</dbReference>
<keyword evidence="2" id="KW-0805">Transcription regulation</keyword>
<accession>A0A0K9FDZ1</accession>
<dbReference type="InterPro" id="IPR036388">
    <property type="entry name" value="WH-like_DNA-bd_sf"/>
</dbReference>
<protein>
    <recommendedName>
        <fullName evidence="5">HTH lysR-type domain-containing protein</fullName>
    </recommendedName>
</protein>
<comment type="similarity">
    <text evidence="1">Belongs to the LysR transcriptional regulatory family.</text>
</comment>
<dbReference type="PATRIC" id="fig|582475.4.peg.1595"/>
<dbReference type="SUPFAM" id="SSF46785">
    <property type="entry name" value="Winged helix' DNA-binding domain"/>
    <property type="match status" value="1"/>
</dbReference>
<dbReference type="PANTHER" id="PTHR30419:SF28">
    <property type="entry name" value="HTH-TYPE TRANSCRIPTIONAL REGULATOR BSDA"/>
    <property type="match status" value="1"/>
</dbReference>
<dbReference type="PRINTS" id="PR00039">
    <property type="entry name" value="HTHLYSR"/>
</dbReference>